<reference evidence="4" key="1">
    <citation type="submission" date="2023-07" db="EMBL/GenBank/DDBJ databases">
        <title>Novel species in the genus Lipingzhangella isolated from Sambhar Salt Lake.</title>
        <authorList>
            <person name="Jiya N."/>
            <person name="Kajale S."/>
            <person name="Sharma A."/>
        </authorList>
    </citation>
    <scope>NUCLEOTIDE SEQUENCE [LARGE SCALE GENOMIC DNA]</scope>
    <source>
        <strain evidence="4">LS1_29</strain>
    </source>
</reference>
<feature type="compositionally biased region" description="Low complexity" evidence="1">
    <location>
        <begin position="10"/>
        <end position="28"/>
    </location>
</feature>
<proteinExistence type="predicted"/>
<gene>
    <name evidence="3" type="ORF">RIF23_00765</name>
</gene>
<dbReference type="EMBL" id="JAVLVT010000001">
    <property type="protein sequence ID" value="MDS1268819.1"/>
    <property type="molecule type" value="Genomic_DNA"/>
</dbReference>
<feature type="transmembrane region" description="Helical" evidence="2">
    <location>
        <begin position="60"/>
        <end position="81"/>
    </location>
</feature>
<protein>
    <submittedName>
        <fullName evidence="3">Uncharacterized protein</fullName>
    </submittedName>
</protein>
<feature type="transmembrane region" description="Helical" evidence="2">
    <location>
        <begin position="166"/>
        <end position="188"/>
    </location>
</feature>
<evidence type="ECO:0000313" key="4">
    <source>
        <dbReference type="Proteomes" id="UP001250214"/>
    </source>
</evidence>
<evidence type="ECO:0000256" key="2">
    <source>
        <dbReference type="SAM" id="Phobius"/>
    </source>
</evidence>
<keyword evidence="2" id="KW-1133">Transmembrane helix</keyword>
<accession>A0ABU2H2G0</accession>
<dbReference type="RefSeq" id="WP_310910330.1">
    <property type="nucleotide sequence ID" value="NZ_JAVLVT010000001.1"/>
</dbReference>
<feature type="compositionally biased region" description="Polar residues" evidence="1">
    <location>
        <begin position="126"/>
        <end position="146"/>
    </location>
</feature>
<feature type="compositionally biased region" description="Gly residues" evidence="1">
    <location>
        <begin position="108"/>
        <end position="123"/>
    </location>
</feature>
<dbReference type="Proteomes" id="UP001250214">
    <property type="component" value="Unassembled WGS sequence"/>
</dbReference>
<keyword evidence="2" id="KW-0812">Transmembrane</keyword>
<sequence length="307" mass="30351">MREPNRTEDTPSVDTTDAAAVDTSSASPRIDLSPSQVVGGGAATLAAATAASYAGLYGTIIGAAVMSVLSTSGTAVFQYYLRRSGDKAKELAETQRRRPAGSNAPDGQPGGGAGGGVGSGVGSDGDTTTALSHTAPSQTHASSGTDVSVPGSPKPRAAGGWRRWRGAALSAVAVFLVVMALVTAFELFSGKSLSDTVRGSDGGSAPTLLGGGSTAEEDEPDSSEGDTGEDADPAPRQHTEPNSEPEQGQGGQEPGAGSDSEGDRDAPTDTEPGGAGGDDGSDDGQSDVPDSGDRDTGQSDPGDPGEE</sequence>
<feature type="region of interest" description="Disordered" evidence="1">
    <location>
        <begin position="1"/>
        <end position="32"/>
    </location>
</feature>
<keyword evidence="4" id="KW-1185">Reference proteome</keyword>
<name>A0ABU2H2G0_9ACTN</name>
<feature type="region of interest" description="Disordered" evidence="1">
    <location>
        <begin position="89"/>
        <end position="159"/>
    </location>
</feature>
<evidence type="ECO:0000256" key="1">
    <source>
        <dbReference type="SAM" id="MobiDB-lite"/>
    </source>
</evidence>
<organism evidence="3 4">
    <name type="scientific">Lipingzhangella rawalii</name>
    <dbReference type="NCBI Taxonomy" id="2055835"/>
    <lineage>
        <taxon>Bacteria</taxon>
        <taxon>Bacillati</taxon>
        <taxon>Actinomycetota</taxon>
        <taxon>Actinomycetes</taxon>
        <taxon>Streptosporangiales</taxon>
        <taxon>Nocardiopsidaceae</taxon>
        <taxon>Lipingzhangella</taxon>
    </lineage>
</organism>
<evidence type="ECO:0000313" key="3">
    <source>
        <dbReference type="EMBL" id="MDS1268819.1"/>
    </source>
</evidence>
<comment type="caution">
    <text evidence="3">The sequence shown here is derived from an EMBL/GenBank/DDBJ whole genome shotgun (WGS) entry which is preliminary data.</text>
</comment>
<feature type="compositionally biased region" description="Acidic residues" evidence="1">
    <location>
        <begin position="215"/>
        <end position="232"/>
    </location>
</feature>
<feature type="region of interest" description="Disordered" evidence="1">
    <location>
        <begin position="193"/>
        <end position="307"/>
    </location>
</feature>
<keyword evidence="2" id="KW-0472">Membrane</keyword>